<evidence type="ECO:0000313" key="2">
    <source>
        <dbReference type="EMBL" id="MFB2892594.1"/>
    </source>
</evidence>
<dbReference type="Pfam" id="PF10047">
    <property type="entry name" value="DUF2281"/>
    <property type="match status" value="1"/>
</dbReference>
<comment type="caution">
    <text evidence="2">The sequence shown here is derived from an EMBL/GenBank/DDBJ whole genome shotgun (WGS) entry which is preliminary data.</text>
</comment>
<proteinExistence type="predicted"/>
<dbReference type="Proteomes" id="UP001576784">
    <property type="component" value="Unassembled WGS sequence"/>
</dbReference>
<feature type="domain" description="DUF2281" evidence="1">
    <location>
        <begin position="7"/>
        <end position="38"/>
    </location>
</feature>
<dbReference type="EMBL" id="JBHFNR010000040">
    <property type="protein sequence ID" value="MFB2892594.1"/>
    <property type="molecule type" value="Genomic_DNA"/>
</dbReference>
<gene>
    <name evidence="2" type="ORF">ACE1CI_06575</name>
</gene>
<protein>
    <submittedName>
        <fullName evidence="2">DUF2281 domain-containing protein</fullName>
    </submittedName>
</protein>
<evidence type="ECO:0000313" key="3">
    <source>
        <dbReference type="Proteomes" id="UP001576784"/>
    </source>
</evidence>
<reference evidence="2 3" key="1">
    <citation type="submission" date="2024-09" db="EMBL/GenBank/DDBJ databases">
        <title>Floridaenema gen nov. (Aerosakkonemataceae, Aerosakkonematales ord. nov., Cyanobacteria) from benthic tropical and subtropical fresh waters, with the description of four new species.</title>
        <authorList>
            <person name="Moretto J.A."/>
            <person name="Berthold D.E."/>
            <person name="Lefler F.W."/>
            <person name="Huang I.-S."/>
            <person name="Laughinghouse H. IV."/>
        </authorList>
    </citation>
    <scope>NUCLEOTIDE SEQUENCE [LARGE SCALE GENOMIC DNA]</scope>
    <source>
        <strain evidence="2 3">BLCC-F50</strain>
    </source>
</reference>
<dbReference type="InterPro" id="IPR018739">
    <property type="entry name" value="DUF2281"/>
</dbReference>
<evidence type="ECO:0000259" key="1">
    <source>
        <dbReference type="Pfam" id="PF10047"/>
    </source>
</evidence>
<name>A0ABV4XNT1_9CYAN</name>
<accession>A0ABV4XNT1</accession>
<sequence>MTIEQAVLEKLRELPPEKQQEVLQFVELLQQSEIAPPTEDELAKAKDIIARGLTRAMNTPPRPPEVIWAEFEAVRSRIAAMKNV</sequence>
<dbReference type="RefSeq" id="WP_413262261.1">
    <property type="nucleotide sequence ID" value="NZ_JBHFNR010000040.1"/>
</dbReference>
<organism evidence="2 3">
    <name type="scientific">Floridaenema flaviceps BLCC-F50</name>
    <dbReference type="NCBI Taxonomy" id="3153642"/>
    <lineage>
        <taxon>Bacteria</taxon>
        <taxon>Bacillati</taxon>
        <taxon>Cyanobacteriota</taxon>
        <taxon>Cyanophyceae</taxon>
        <taxon>Oscillatoriophycideae</taxon>
        <taxon>Aerosakkonematales</taxon>
        <taxon>Aerosakkonemataceae</taxon>
        <taxon>Floridanema</taxon>
        <taxon>Floridanema flaviceps</taxon>
    </lineage>
</organism>
<keyword evidence="3" id="KW-1185">Reference proteome</keyword>